<dbReference type="AlphaFoldDB" id="A0AAN5LAR5"/>
<gene>
    <name evidence="1" type="ORF">I8Y21_004103</name>
</gene>
<dbReference type="EMBL" id="DACSEO010000060">
    <property type="protein sequence ID" value="HAT1683362.1"/>
    <property type="molecule type" value="Genomic_DNA"/>
</dbReference>
<evidence type="ECO:0000313" key="1">
    <source>
        <dbReference type="EMBL" id="HAT1683362.1"/>
    </source>
</evidence>
<sequence>MLIAGMIQAEVVVGFFRGIERQTDNRALVMKWASLVEMDCRTVPDPLN</sequence>
<protein>
    <submittedName>
        <fullName evidence="1">Uncharacterized protein</fullName>
    </submittedName>
</protein>
<dbReference type="Proteomes" id="UP000856143">
    <property type="component" value="Unassembled WGS sequence"/>
</dbReference>
<comment type="caution">
    <text evidence="1">The sequence shown here is derived from an EMBL/GenBank/DDBJ whole genome shotgun (WGS) entry which is preliminary data.</text>
</comment>
<accession>A0AAN5LAR5</accession>
<name>A0AAN5LAR5_KLEOX</name>
<organism evidence="1 2">
    <name type="scientific">Klebsiella oxytoca</name>
    <dbReference type="NCBI Taxonomy" id="571"/>
    <lineage>
        <taxon>Bacteria</taxon>
        <taxon>Pseudomonadati</taxon>
        <taxon>Pseudomonadota</taxon>
        <taxon>Gammaproteobacteria</taxon>
        <taxon>Enterobacterales</taxon>
        <taxon>Enterobacteriaceae</taxon>
        <taxon>Klebsiella/Raoultella group</taxon>
        <taxon>Klebsiella</taxon>
    </lineage>
</organism>
<proteinExistence type="predicted"/>
<reference evidence="1" key="1">
    <citation type="journal article" date="2018" name="Genome Biol.">
        <title>SKESA: strategic k-mer extension for scrupulous assemblies.</title>
        <authorList>
            <person name="Souvorov A."/>
            <person name="Agarwala R."/>
            <person name="Lipman D.J."/>
        </authorList>
    </citation>
    <scope>NUCLEOTIDE SEQUENCE</scope>
    <source>
        <strain evidence="1">R404</strain>
    </source>
</reference>
<reference evidence="1" key="2">
    <citation type="submission" date="2020-11" db="EMBL/GenBank/DDBJ databases">
        <authorList>
            <consortium name="NCBI Pathogen Detection Project"/>
        </authorList>
    </citation>
    <scope>NUCLEOTIDE SEQUENCE</scope>
    <source>
        <strain evidence="1">R404</strain>
    </source>
</reference>
<evidence type="ECO:0000313" key="2">
    <source>
        <dbReference type="Proteomes" id="UP000856143"/>
    </source>
</evidence>